<evidence type="ECO:0000259" key="4">
    <source>
        <dbReference type="Pfam" id="PF08352"/>
    </source>
</evidence>
<organism evidence="5">
    <name type="scientific">marine sediment metagenome</name>
    <dbReference type="NCBI Taxonomy" id="412755"/>
    <lineage>
        <taxon>unclassified sequences</taxon>
        <taxon>metagenomes</taxon>
        <taxon>ecological metagenomes</taxon>
    </lineage>
</organism>
<dbReference type="PANTHER" id="PTHR43067:SF3">
    <property type="entry name" value="MALTOSE ABC TRANSPORTER, ATP-BINDING PROTEIN"/>
    <property type="match status" value="1"/>
</dbReference>
<keyword evidence="2" id="KW-0547">Nucleotide-binding</keyword>
<keyword evidence="1" id="KW-0813">Transport</keyword>
<protein>
    <recommendedName>
        <fullName evidence="4">Oligopeptide/dipeptide ABC transporter C-terminal domain-containing protein</fullName>
    </recommendedName>
</protein>
<comment type="caution">
    <text evidence="5">The sequence shown here is derived from an EMBL/GenBank/DDBJ whole genome shotgun (WGS) entry which is preliminary data.</text>
</comment>
<feature type="non-terminal residue" evidence="5">
    <location>
        <position position="1"/>
    </location>
</feature>
<evidence type="ECO:0000256" key="2">
    <source>
        <dbReference type="ARBA" id="ARBA00022741"/>
    </source>
</evidence>
<dbReference type="GO" id="GO:0005524">
    <property type="term" value="F:ATP binding"/>
    <property type="evidence" value="ECO:0007669"/>
    <property type="project" value="UniProtKB-KW"/>
</dbReference>
<keyword evidence="3" id="KW-0067">ATP-binding</keyword>
<dbReference type="Pfam" id="PF08352">
    <property type="entry name" value="oligo_HPY"/>
    <property type="match status" value="1"/>
</dbReference>
<name>A0A0F9DQK1_9ZZZZ</name>
<evidence type="ECO:0000256" key="1">
    <source>
        <dbReference type="ARBA" id="ARBA00022448"/>
    </source>
</evidence>
<dbReference type="AlphaFoldDB" id="A0A0F9DQK1"/>
<dbReference type="PANTHER" id="PTHR43067">
    <property type="entry name" value="OLIGOPEPTIDE/DIPEPTIDE ABC TRANSPORTER, ATPASE SUBUNIT"/>
    <property type="match status" value="1"/>
</dbReference>
<dbReference type="InterPro" id="IPR013563">
    <property type="entry name" value="Oligopep_ABC_C"/>
</dbReference>
<evidence type="ECO:0000256" key="3">
    <source>
        <dbReference type="ARBA" id="ARBA00022840"/>
    </source>
</evidence>
<reference evidence="5" key="1">
    <citation type="journal article" date="2015" name="Nature">
        <title>Complex archaea that bridge the gap between prokaryotes and eukaryotes.</title>
        <authorList>
            <person name="Spang A."/>
            <person name="Saw J.H."/>
            <person name="Jorgensen S.L."/>
            <person name="Zaremba-Niedzwiedzka K."/>
            <person name="Martijn J."/>
            <person name="Lind A.E."/>
            <person name="van Eijk R."/>
            <person name="Schleper C."/>
            <person name="Guy L."/>
            <person name="Ettema T.J."/>
        </authorList>
    </citation>
    <scope>NUCLEOTIDE SEQUENCE</scope>
</reference>
<dbReference type="NCBIfam" id="TIGR01727">
    <property type="entry name" value="oligo_HPY"/>
    <property type="match status" value="1"/>
</dbReference>
<evidence type="ECO:0000313" key="5">
    <source>
        <dbReference type="EMBL" id="KKL19951.1"/>
    </source>
</evidence>
<dbReference type="Gene3D" id="3.40.50.300">
    <property type="entry name" value="P-loop containing nucleotide triphosphate hydrolases"/>
    <property type="match status" value="1"/>
</dbReference>
<dbReference type="EMBL" id="LAZR01038293">
    <property type="protein sequence ID" value="KKL19951.1"/>
    <property type="molecule type" value="Genomic_DNA"/>
</dbReference>
<accession>A0A0F9DQK1</accession>
<sequence>SSNPMLLIADEPTTGLDTINIHRIIELLEILKVEMNLTLVLISHNIRIVSAIASDIAVMYAGIIVERGSKKDVIKTKKNPKHPYTEVLVSSVPSDSDIKRGKKLSVIYGSVPNNKLAVTACPFLKRCPYAEGKLRKKCESACPELTEVKHGHFLRCYLYQK</sequence>
<dbReference type="InterPro" id="IPR027417">
    <property type="entry name" value="P-loop_NTPase"/>
</dbReference>
<gene>
    <name evidence="5" type="ORF">LCGC14_2460310</name>
</gene>
<dbReference type="SUPFAM" id="SSF52540">
    <property type="entry name" value="P-loop containing nucleoside triphosphate hydrolases"/>
    <property type="match status" value="1"/>
</dbReference>
<feature type="domain" description="Oligopeptide/dipeptide ABC transporter C-terminal" evidence="4">
    <location>
        <begin position="65"/>
        <end position="131"/>
    </location>
</feature>
<dbReference type="GO" id="GO:0015833">
    <property type="term" value="P:peptide transport"/>
    <property type="evidence" value="ECO:0007669"/>
    <property type="project" value="InterPro"/>
</dbReference>
<proteinExistence type="predicted"/>